<comment type="caution">
    <text evidence="2">The sequence shown here is derived from an EMBL/GenBank/DDBJ whole genome shotgun (WGS) entry which is preliminary data.</text>
</comment>
<accession>A0ABY2KGT5</accession>
<feature type="domain" description="Calcineurin-like phosphoesterase" evidence="1">
    <location>
        <begin position="6"/>
        <end position="96"/>
    </location>
</feature>
<gene>
    <name evidence="2" type="ORF">EEB11_18620</name>
</gene>
<evidence type="ECO:0000313" key="3">
    <source>
        <dbReference type="Proteomes" id="UP000297741"/>
    </source>
</evidence>
<evidence type="ECO:0000313" key="2">
    <source>
        <dbReference type="EMBL" id="TGD41447.1"/>
    </source>
</evidence>
<dbReference type="InterPro" id="IPR029052">
    <property type="entry name" value="Metallo-depent_PP-like"/>
</dbReference>
<proteinExistence type="predicted"/>
<name>A0ABY2KGT5_9RHOB</name>
<dbReference type="PANTHER" id="PTHR42850:SF7">
    <property type="entry name" value="BIS(5'-NUCLEOSYL)-TETRAPHOSPHATASE PRPE [ASYMMETRICAL]"/>
    <property type="match status" value="1"/>
</dbReference>
<dbReference type="SUPFAM" id="SSF56300">
    <property type="entry name" value="Metallo-dependent phosphatases"/>
    <property type="match status" value="1"/>
</dbReference>
<protein>
    <submittedName>
        <fullName evidence="2">Metallophosphoesterase</fullName>
    </submittedName>
</protein>
<sequence>MRTYDIIPDIHGQAIKLEVALAALGWRRWALSWAHPDPDRMIVFLGDFIDRGPDSRSVLKTVRELVDSGKAKAIMGNHELNALHYHTLDPYDGHPLRSRGRKNTQQHQAFLAQFPLDDPQTRSALEWMHSLPMFLEEDGFRAVHACWDDASIGRLKDLTENGVLSEQQLILAAGRGNPDEMFTLAERIAKGPEHPLPDGYSFTDSDGTERHRVRLKWWYATARNWRDIAVSVPFIDDLPDTDLPQTVTARTYPTDAPPVFFGHFWLRDTPLLQAQNALCLDYSAGKDGPLVSYVLSDLAEPLTLENIRVHPAIS</sequence>
<dbReference type="Pfam" id="PF00149">
    <property type="entry name" value="Metallophos"/>
    <property type="match status" value="1"/>
</dbReference>
<organism evidence="2 3">
    <name type="scientific">Pseudotabrizicola sediminis</name>
    <dbReference type="NCBI Taxonomy" id="2486418"/>
    <lineage>
        <taxon>Bacteria</taxon>
        <taxon>Pseudomonadati</taxon>
        <taxon>Pseudomonadota</taxon>
        <taxon>Alphaproteobacteria</taxon>
        <taxon>Rhodobacterales</taxon>
        <taxon>Paracoccaceae</taxon>
        <taxon>Pseudotabrizicola</taxon>
    </lineage>
</organism>
<dbReference type="Proteomes" id="UP000297741">
    <property type="component" value="Unassembled WGS sequence"/>
</dbReference>
<dbReference type="EMBL" id="RPEM01000025">
    <property type="protein sequence ID" value="TGD41447.1"/>
    <property type="molecule type" value="Genomic_DNA"/>
</dbReference>
<dbReference type="InterPro" id="IPR004843">
    <property type="entry name" value="Calcineurin-like_PHP"/>
</dbReference>
<dbReference type="PANTHER" id="PTHR42850">
    <property type="entry name" value="METALLOPHOSPHOESTERASE"/>
    <property type="match status" value="1"/>
</dbReference>
<evidence type="ECO:0000259" key="1">
    <source>
        <dbReference type="Pfam" id="PF00149"/>
    </source>
</evidence>
<dbReference type="InterPro" id="IPR050126">
    <property type="entry name" value="Ap4A_hydrolase"/>
</dbReference>
<keyword evidence="3" id="KW-1185">Reference proteome</keyword>
<reference evidence="2 3" key="1">
    <citation type="submission" date="2018-11" db="EMBL/GenBank/DDBJ databases">
        <title>Tabrizicola sp. isolated from sediment of alpine lake.</title>
        <authorList>
            <person name="Liu Z."/>
        </authorList>
    </citation>
    <scope>NUCLEOTIDE SEQUENCE [LARGE SCALE GENOMIC DNA]</scope>
    <source>
        <strain evidence="2 3">DRYC-M-16</strain>
    </source>
</reference>
<dbReference type="RefSeq" id="WP_135433969.1">
    <property type="nucleotide sequence ID" value="NZ_RPEM01000025.1"/>
</dbReference>
<dbReference type="Gene3D" id="3.60.21.10">
    <property type="match status" value="1"/>
</dbReference>